<evidence type="ECO:0000313" key="1">
    <source>
        <dbReference type="EMBL" id="PZR09069.1"/>
    </source>
</evidence>
<gene>
    <name evidence="1" type="ORF">DI536_22790</name>
</gene>
<dbReference type="Proteomes" id="UP000249061">
    <property type="component" value="Unassembled WGS sequence"/>
</dbReference>
<dbReference type="AlphaFoldDB" id="A0A2W5SZX7"/>
<dbReference type="EMBL" id="QFQP01000022">
    <property type="protein sequence ID" value="PZR09069.1"/>
    <property type="molecule type" value="Genomic_DNA"/>
</dbReference>
<reference evidence="1 2" key="1">
    <citation type="submission" date="2017-08" db="EMBL/GenBank/DDBJ databases">
        <title>Infants hospitalized years apart are colonized by the same room-sourced microbial strains.</title>
        <authorList>
            <person name="Brooks B."/>
            <person name="Olm M.R."/>
            <person name="Firek B.A."/>
            <person name="Baker R."/>
            <person name="Thomas B.C."/>
            <person name="Morowitz M.J."/>
            <person name="Banfield J.F."/>
        </authorList>
    </citation>
    <scope>NUCLEOTIDE SEQUENCE [LARGE SCALE GENOMIC DNA]</scope>
    <source>
        <strain evidence="1">S2_003_000_R2_14</strain>
    </source>
</reference>
<protein>
    <recommendedName>
        <fullName evidence="3">Lipoprotein</fullName>
    </recommendedName>
</protein>
<sequence length="105" mass="11497">MVLSGCATVEKPSSWRGAHGRDALVVTASLDYVDSTILTLAPSSDGEWTADRNKVFFDWAKDDELEVELVRDGLSLGRKTTSLGESKLVFAGWVIHVDARRTSMP</sequence>
<accession>A0A2W5SZX7</accession>
<evidence type="ECO:0000313" key="2">
    <source>
        <dbReference type="Proteomes" id="UP000249061"/>
    </source>
</evidence>
<organism evidence="1 2">
    <name type="scientific">Archangium gephyra</name>
    <dbReference type="NCBI Taxonomy" id="48"/>
    <lineage>
        <taxon>Bacteria</taxon>
        <taxon>Pseudomonadati</taxon>
        <taxon>Myxococcota</taxon>
        <taxon>Myxococcia</taxon>
        <taxon>Myxococcales</taxon>
        <taxon>Cystobacterineae</taxon>
        <taxon>Archangiaceae</taxon>
        <taxon>Archangium</taxon>
    </lineage>
</organism>
<evidence type="ECO:0008006" key="3">
    <source>
        <dbReference type="Google" id="ProtNLM"/>
    </source>
</evidence>
<name>A0A2W5SZX7_9BACT</name>
<proteinExistence type="predicted"/>
<comment type="caution">
    <text evidence="1">The sequence shown here is derived from an EMBL/GenBank/DDBJ whole genome shotgun (WGS) entry which is preliminary data.</text>
</comment>